<gene>
    <name evidence="1" type="ORF">ElyMa_002361100</name>
</gene>
<dbReference type="Pfam" id="PF14223">
    <property type="entry name" value="Retrotran_gag_2"/>
    <property type="match status" value="1"/>
</dbReference>
<dbReference type="AlphaFoldDB" id="A0AAV4GB75"/>
<reference evidence="1 2" key="1">
    <citation type="journal article" date="2021" name="Elife">
        <title>Chloroplast acquisition without the gene transfer in kleptoplastic sea slugs, Plakobranchus ocellatus.</title>
        <authorList>
            <person name="Maeda T."/>
            <person name="Takahashi S."/>
            <person name="Yoshida T."/>
            <person name="Shimamura S."/>
            <person name="Takaki Y."/>
            <person name="Nagai Y."/>
            <person name="Toyoda A."/>
            <person name="Suzuki Y."/>
            <person name="Arimoto A."/>
            <person name="Ishii H."/>
            <person name="Satoh N."/>
            <person name="Nishiyama T."/>
            <person name="Hasebe M."/>
            <person name="Maruyama T."/>
            <person name="Minagawa J."/>
            <person name="Obokata J."/>
            <person name="Shigenobu S."/>
        </authorList>
    </citation>
    <scope>NUCLEOTIDE SEQUENCE [LARGE SCALE GENOMIC DNA]</scope>
</reference>
<organism evidence="1 2">
    <name type="scientific">Elysia marginata</name>
    <dbReference type="NCBI Taxonomy" id="1093978"/>
    <lineage>
        <taxon>Eukaryota</taxon>
        <taxon>Metazoa</taxon>
        <taxon>Spiralia</taxon>
        <taxon>Lophotrochozoa</taxon>
        <taxon>Mollusca</taxon>
        <taxon>Gastropoda</taxon>
        <taxon>Heterobranchia</taxon>
        <taxon>Euthyneura</taxon>
        <taxon>Panpulmonata</taxon>
        <taxon>Sacoglossa</taxon>
        <taxon>Placobranchoidea</taxon>
        <taxon>Plakobranchidae</taxon>
        <taxon>Elysia</taxon>
    </lineage>
</organism>
<dbReference type="EMBL" id="BMAT01004886">
    <property type="protein sequence ID" value="GFR82275.1"/>
    <property type="molecule type" value="Genomic_DNA"/>
</dbReference>
<protein>
    <submittedName>
        <fullName evidence="1">CCHC-type zinc finger, nucleic acid binding protein a</fullName>
    </submittedName>
</protein>
<dbReference type="PANTHER" id="PTHR47481">
    <property type="match status" value="1"/>
</dbReference>
<dbReference type="Proteomes" id="UP000762676">
    <property type="component" value="Unassembled WGS sequence"/>
</dbReference>
<accession>A0AAV4GB75</accession>
<comment type="caution">
    <text evidence="1">The sequence shown here is derived from an EMBL/GenBank/DDBJ whole genome shotgun (WGS) entry which is preliminary data.</text>
</comment>
<keyword evidence="2" id="KW-1185">Reference proteome</keyword>
<evidence type="ECO:0000313" key="1">
    <source>
        <dbReference type="EMBL" id="GFR82275.1"/>
    </source>
</evidence>
<evidence type="ECO:0000313" key="2">
    <source>
        <dbReference type="Proteomes" id="UP000762676"/>
    </source>
</evidence>
<dbReference type="PANTHER" id="PTHR47481:SF31">
    <property type="entry name" value="OS01G0873500 PROTEIN"/>
    <property type="match status" value="1"/>
</dbReference>
<name>A0AAV4GB75_9GAST</name>
<proteinExistence type="predicted"/>
<sequence length="363" mass="40673">MASTGNGPRSNRLIFDGDENKFHLWQVKFLAYLRIQKLHNILDEGNDDVDSDKNADLYAERIQVLDDRSLSLVMHEAPNDGRKAFKILREHYKPKGKPRIIALYTELTTLNKTQGESITDYIIRAETAASSLRDADETVSDGLLVAMVIKGLPAEFKPFIAVITQSPTPMSFHEFKFADGSRSDDLIKNIGDAKIQIVDKNGQSHTAILRNTLYIPSFSQDIFSVRAATQNGATVSFARNSGNLHSHGTNFPISKRENLYYLDSVSTLNHSSKTVRSLQEWHETMGHCNVKDLLSLQGAAKKMNISDAESKKDFECEIVHRSAVASLQNPVRKMPSSCLWRTSGASLATLFCLKVESIFFYLR</sequence>